<dbReference type="Gene3D" id="6.10.280.40">
    <property type="match status" value="1"/>
</dbReference>
<gene>
    <name evidence="5" type="ORF">Pyn_36385</name>
</gene>
<feature type="domain" description="ATPase AAA-type core" evidence="3">
    <location>
        <begin position="15"/>
        <end position="63"/>
    </location>
</feature>
<feature type="signal peptide" evidence="2">
    <location>
        <begin position="1"/>
        <end position="25"/>
    </location>
</feature>
<evidence type="ECO:0000256" key="2">
    <source>
        <dbReference type="SAM" id="SignalP"/>
    </source>
</evidence>
<dbReference type="InterPro" id="IPR050747">
    <property type="entry name" value="Mitochondrial_chaperone_BCS1"/>
</dbReference>
<protein>
    <submittedName>
        <fullName evidence="5">Putative mitochondrial chaperone BCS1-A</fullName>
    </submittedName>
</protein>
<feature type="domain" description="AAA+ ATPase At3g28540-like C-terminal" evidence="4">
    <location>
        <begin position="65"/>
        <end position="139"/>
    </location>
</feature>
<evidence type="ECO:0000259" key="3">
    <source>
        <dbReference type="Pfam" id="PF00004"/>
    </source>
</evidence>
<evidence type="ECO:0000313" key="5">
    <source>
        <dbReference type="EMBL" id="PQP96390.1"/>
    </source>
</evidence>
<keyword evidence="2" id="KW-0732">Signal</keyword>
<dbReference type="PANTHER" id="PTHR23070">
    <property type="entry name" value="BCS1 AAA-TYPE ATPASE"/>
    <property type="match status" value="1"/>
</dbReference>
<accession>A0A314XXN6</accession>
<dbReference type="Pfam" id="PF00004">
    <property type="entry name" value="AAA"/>
    <property type="match status" value="1"/>
</dbReference>
<dbReference type="OrthoDB" id="10251412at2759"/>
<evidence type="ECO:0000259" key="4">
    <source>
        <dbReference type="Pfam" id="PF25568"/>
    </source>
</evidence>
<sequence length="162" mass="17806">MVGVYYITNWVLQLTLSGLLNFIDGLWSSCGDERIIVFTTNHKDRLEPALLRAGRMDVHIHLSYCTTSGFRILASNYLGIDGGGNNPHPLCGEIEGLIESAEVTPAEVAEELMKSDDADGALQGLVSFLKRKKAESNKTEDESEGSTEKAKRQKTDEGEETE</sequence>
<evidence type="ECO:0000256" key="1">
    <source>
        <dbReference type="SAM" id="MobiDB-lite"/>
    </source>
</evidence>
<dbReference type="SUPFAM" id="SSF52540">
    <property type="entry name" value="P-loop containing nucleoside triphosphate hydrolases"/>
    <property type="match status" value="1"/>
</dbReference>
<comment type="caution">
    <text evidence="5">The sequence shown here is derived from an EMBL/GenBank/DDBJ whole genome shotgun (WGS) entry which is preliminary data.</text>
</comment>
<dbReference type="InterPro" id="IPR027417">
    <property type="entry name" value="P-loop_NTPase"/>
</dbReference>
<keyword evidence="6" id="KW-1185">Reference proteome</keyword>
<dbReference type="GO" id="GO:0016887">
    <property type="term" value="F:ATP hydrolysis activity"/>
    <property type="evidence" value="ECO:0007669"/>
    <property type="project" value="InterPro"/>
</dbReference>
<feature type="chain" id="PRO_5016434298" evidence="2">
    <location>
        <begin position="26"/>
        <end position="162"/>
    </location>
</feature>
<dbReference type="STRING" id="2094558.A0A314XXN6"/>
<name>A0A314XXN6_PRUYE</name>
<dbReference type="Gene3D" id="3.40.50.300">
    <property type="entry name" value="P-loop containing nucleotide triphosphate hydrolases"/>
    <property type="match status" value="1"/>
</dbReference>
<dbReference type="GO" id="GO:0005524">
    <property type="term" value="F:ATP binding"/>
    <property type="evidence" value="ECO:0007669"/>
    <property type="project" value="InterPro"/>
</dbReference>
<dbReference type="Pfam" id="PF25568">
    <property type="entry name" value="AAA_lid_At3g28540"/>
    <property type="match status" value="1"/>
</dbReference>
<dbReference type="InterPro" id="IPR058017">
    <property type="entry name" value="At3g28540-like_C"/>
</dbReference>
<feature type="region of interest" description="Disordered" evidence="1">
    <location>
        <begin position="132"/>
        <end position="162"/>
    </location>
</feature>
<proteinExistence type="predicted"/>
<dbReference type="Proteomes" id="UP000250321">
    <property type="component" value="Unassembled WGS sequence"/>
</dbReference>
<dbReference type="InterPro" id="IPR003959">
    <property type="entry name" value="ATPase_AAA_core"/>
</dbReference>
<reference evidence="5 6" key="1">
    <citation type="submission" date="2018-02" db="EMBL/GenBank/DDBJ databases">
        <title>Draft genome of wild Prunus yedoensis var. nudiflora.</title>
        <authorList>
            <person name="Baek S."/>
            <person name="Kim J.-H."/>
            <person name="Choi K."/>
            <person name="Kim G.-B."/>
            <person name="Cho A."/>
            <person name="Jang H."/>
            <person name="Shin C.-H."/>
            <person name="Yu H.-J."/>
            <person name="Mun J.-H."/>
        </authorList>
    </citation>
    <scope>NUCLEOTIDE SEQUENCE [LARGE SCALE GENOMIC DNA]</scope>
    <source>
        <strain evidence="6">cv. Jeju island</strain>
        <tissue evidence="5">Leaf</tissue>
    </source>
</reference>
<dbReference type="EMBL" id="PJQY01002110">
    <property type="protein sequence ID" value="PQP96390.1"/>
    <property type="molecule type" value="Genomic_DNA"/>
</dbReference>
<organism evidence="5 6">
    <name type="scientific">Prunus yedoensis var. nudiflora</name>
    <dbReference type="NCBI Taxonomy" id="2094558"/>
    <lineage>
        <taxon>Eukaryota</taxon>
        <taxon>Viridiplantae</taxon>
        <taxon>Streptophyta</taxon>
        <taxon>Embryophyta</taxon>
        <taxon>Tracheophyta</taxon>
        <taxon>Spermatophyta</taxon>
        <taxon>Magnoliopsida</taxon>
        <taxon>eudicotyledons</taxon>
        <taxon>Gunneridae</taxon>
        <taxon>Pentapetalae</taxon>
        <taxon>rosids</taxon>
        <taxon>fabids</taxon>
        <taxon>Rosales</taxon>
        <taxon>Rosaceae</taxon>
        <taxon>Amygdaloideae</taxon>
        <taxon>Amygdaleae</taxon>
        <taxon>Prunus</taxon>
    </lineage>
</organism>
<dbReference type="AlphaFoldDB" id="A0A314XXN6"/>
<feature type="compositionally biased region" description="Basic and acidic residues" evidence="1">
    <location>
        <begin position="134"/>
        <end position="156"/>
    </location>
</feature>
<evidence type="ECO:0000313" key="6">
    <source>
        <dbReference type="Proteomes" id="UP000250321"/>
    </source>
</evidence>